<name>A0A1H0JUU1_9GAMM</name>
<evidence type="ECO:0000313" key="7">
    <source>
        <dbReference type="EMBL" id="SDO47496.1"/>
    </source>
</evidence>
<evidence type="ECO:0000256" key="6">
    <source>
        <dbReference type="RuleBase" id="RU363041"/>
    </source>
</evidence>
<evidence type="ECO:0000256" key="1">
    <source>
        <dbReference type="ARBA" id="ARBA00004141"/>
    </source>
</evidence>
<feature type="transmembrane region" description="Helical" evidence="6">
    <location>
        <begin position="139"/>
        <end position="157"/>
    </location>
</feature>
<comment type="subcellular location">
    <subcellularLocation>
        <location evidence="6">Cell membrane</location>
        <topology evidence="6">Multi-pass membrane protein</topology>
    </subcellularLocation>
    <subcellularLocation>
        <location evidence="1">Membrane</location>
        <topology evidence="1">Multi-pass membrane protein</topology>
    </subcellularLocation>
</comment>
<evidence type="ECO:0000256" key="3">
    <source>
        <dbReference type="ARBA" id="ARBA00022692"/>
    </source>
</evidence>
<feature type="transmembrane region" description="Helical" evidence="6">
    <location>
        <begin position="106"/>
        <end position="127"/>
    </location>
</feature>
<comment type="similarity">
    <text evidence="2 6">Belongs to the 4-toluene sulfonate uptake permease (TSUP) (TC 2.A.102) family.</text>
</comment>
<dbReference type="Proteomes" id="UP000199677">
    <property type="component" value="Unassembled WGS sequence"/>
</dbReference>
<reference evidence="8" key="1">
    <citation type="submission" date="2016-10" db="EMBL/GenBank/DDBJ databases">
        <authorList>
            <person name="Varghese N."/>
            <person name="Submissions S."/>
        </authorList>
    </citation>
    <scope>NUCLEOTIDE SEQUENCE [LARGE SCALE GENOMIC DNA]</scope>
    <source>
        <strain evidence="8">CGMCC 1.6494</strain>
    </source>
</reference>
<evidence type="ECO:0000256" key="5">
    <source>
        <dbReference type="ARBA" id="ARBA00023136"/>
    </source>
</evidence>
<dbReference type="AlphaFoldDB" id="A0A1H0JUU1"/>
<feature type="transmembrane region" description="Helical" evidence="6">
    <location>
        <begin position="178"/>
        <end position="196"/>
    </location>
</feature>
<organism evidence="7 8">
    <name type="scientific">Vreelandella arcis</name>
    <dbReference type="NCBI Taxonomy" id="416873"/>
    <lineage>
        <taxon>Bacteria</taxon>
        <taxon>Pseudomonadati</taxon>
        <taxon>Pseudomonadota</taxon>
        <taxon>Gammaproteobacteria</taxon>
        <taxon>Oceanospirillales</taxon>
        <taxon>Halomonadaceae</taxon>
        <taxon>Vreelandella</taxon>
    </lineage>
</organism>
<dbReference type="Pfam" id="PF01925">
    <property type="entry name" value="TauE"/>
    <property type="match status" value="1"/>
</dbReference>
<protein>
    <recommendedName>
        <fullName evidence="6">Probable membrane transporter protein</fullName>
    </recommendedName>
</protein>
<dbReference type="InterPro" id="IPR002781">
    <property type="entry name" value="TM_pro_TauE-like"/>
</dbReference>
<keyword evidence="6" id="KW-1003">Cell membrane</keyword>
<feature type="transmembrane region" description="Helical" evidence="6">
    <location>
        <begin position="45"/>
        <end position="69"/>
    </location>
</feature>
<feature type="transmembrane region" description="Helical" evidence="6">
    <location>
        <begin position="81"/>
        <end position="99"/>
    </location>
</feature>
<accession>A0A1H0JUU1</accession>
<dbReference type="GO" id="GO:0005886">
    <property type="term" value="C:plasma membrane"/>
    <property type="evidence" value="ECO:0007669"/>
    <property type="project" value="UniProtKB-SubCell"/>
</dbReference>
<gene>
    <name evidence="7" type="ORF">SAMN04487951_1347</name>
</gene>
<feature type="transmembrane region" description="Helical" evidence="6">
    <location>
        <begin position="208"/>
        <end position="226"/>
    </location>
</feature>
<feature type="transmembrane region" description="Helical" evidence="6">
    <location>
        <begin position="238"/>
        <end position="259"/>
    </location>
</feature>
<keyword evidence="5 6" id="KW-0472">Membrane</keyword>
<keyword evidence="3 6" id="KW-0812">Transmembrane</keyword>
<evidence type="ECO:0000256" key="2">
    <source>
        <dbReference type="ARBA" id="ARBA00009142"/>
    </source>
</evidence>
<sequence length="261" mass="26974">MVLWSLTMELGGLFATLTIMGVAGYVHTVSGFGLGMIVMGAAGGLGVASVPVLAAVVSLVTLVNSAVALPGRWRGLGTQRIMALAVGIVPSIMVGVWLLSWLDATLTVLLTLLLGALVLSGGISIGLRPRPLRAESPSWTFAVSGFLTGLCGGLFGVPGPPVIYHCYRQPLPLETIRLLLILCFAITSGVRTIYVGSQGGLTGDVWQLALWSMPVVGGATWLGRCFPPPCSAALMRRLAMLTLIGLGAAILLKGVLLLASG</sequence>
<evidence type="ECO:0000256" key="4">
    <source>
        <dbReference type="ARBA" id="ARBA00022989"/>
    </source>
</evidence>
<dbReference type="STRING" id="416873.SAMN04487951_1347"/>
<keyword evidence="4 6" id="KW-1133">Transmembrane helix</keyword>
<proteinExistence type="inferred from homology"/>
<dbReference type="EMBL" id="FNII01000034">
    <property type="protein sequence ID" value="SDO47496.1"/>
    <property type="molecule type" value="Genomic_DNA"/>
</dbReference>
<dbReference type="RefSeq" id="WP_211605226.1">
    <property type="nucleotide sequence ID" value="NZ_FNII01000034.1"/>
</dbReference>
<feature type="transmembrane region" description="Helical" evidence="6">
    <location>
        <begin position="12"/>
        <end position="38"/>
    </location>
</feature>
<evidence type="ECO:0000313" key="8">
    <source>
        <dbReference type="Proteomes" id="UP000199677"/>
    </source>
</evidence>
<keyword evidence="8" id="KW-1185">Reference proteome</keyword>